<feature type="domain" description="Peptidase S8/S53" evidence="9">
    <location>
        <begin position="170"/>
        <end position="414"/>
    </location>
</feature>
<proteinExistence type="inferred from homology"/>
<dbReference type="GO" id="GO:0004252">
    <property type="term" value="F:serine-type endopeptidase activity"/>
    <property type="evidence" value="ECO:0007669"/>
    <property type="project" value="InterPro"/>
</dbReference>
<evidence type="ECO:0000259" key="9">
    <source>
        <dbReference type="Pfam" id="PF00082"/>
    </source>
</evidence>
<accession>A0AAD5U342</accession>
<comment type="caution">
    <text evidence="5">Lacks conserved residue(s) required for the propagation of feature annotation.</text>
</comment>
<sequence>MNFLKHASLLLLLSTTLAAPSAITGVENQYIIKLKSEVAALTGNVLDSHLSWLDEVLSRHSDTNSLLPNAKSAVLHKYGNLGSGFTGYAVKASDAVLEEIRQNSQVEYVEADAIATAIGWPTPKPTSTATSTSTVTSTPTPGPSDVTWGIDRVDQRNLPLNGKYSPSGTGAGITVYVIDTGITAGHPQFEGRASEGAYFAENDAKDGNGRKINFTNVLTRFIDILIKKDGTHCAGSVASKDYGVAKAAKVVGVKVLGANGSGTNSGVIAGINWVAQQATPGKSVASMSLGGGKSQAVDDAVNSAVAKNIPFAVAAGNSNGVDSCNGSPAGASGSFTVAASDKNDKKASFSDIGPCIEIVAPGVDITSTWINNGIKTISGTSMATPHVAGGFAVLLSQQSFSSAQAAYDALLLKSTPGKITGLPADTANRFLYVGA</sequence>
<dbReference type="InterPro" id="IPR050131">
    <property type="entry name" value="Peptidase_S8_subtilisin-like"/>
</dbReference>
<feature type="compositionally biased region" description="Low complexity" evidence="7">
    <location>
        <begin position="125"/>
        <end position="139"/>
    </location>
</feature>
<feature type="region of interest" description="Disordered" evidence="7">
    <location>
        <begin position="120"/>
        <end position="146"/>
    </location>
</feature>
<dbReference type="FunFam" id="3.40.50.200:FF:000014">
    <property type="entry name" value="Proteinase K"/>
    <property type="match status" value="1"/>
</dbReference>
<comment type="similarity">
    <text evidence="1 5 6">Belongs to the peptidase S8 family.</text>
</comment>
<evidence type="ECO:0000256" key="2">
    <source>
        <dbReference type="ARBA" id="ARBA00022670"/>
    </source>
</evidence>
<name>A0AAD5U342_9FUNG</name>
<feature type="chain" id="PRO_5042002867" evidence="8">
    <location>
        <begin position="19"/>
        <end position="435"/>
    </location>
</feature>
<dbReference type="Pfam" id="PF00082">
    <property type="entry name" value="Peptidase_S8"/>
    <property type="match status" value="1"/>
</dbReference>
<dbReference type="PROSITE" id="PS51892">
    <property type="entry name" value="SUBTILASE"/>
    <property type="match status" value="1"/>
</dbReference>
<reference evidence="11" key="1">
    <citation type="submission" date="2020-05" db="EMBL/GenBank/DDBJ databases">
        <title>Phylogenomic resolution of chytrid fungi.</title>
        <authorList>
            <person name="Stajich J.E."/>
            <person name="Amses K."/>
            <person name="Simmons R."/>
            <person name="Seto K."/>
            <person name="Myers J."/>
            <person name="Bonds A."/>
            <person name="Quandt C.A."/>
            <person name="Barry K."/>
            <person name="Liu P."/>
            <person name="Grigoriev I."/>
            <person name="Longcore J.E."/>
            <person name="James T.Y."/>
        </authorList>
    </citation>
    <scope>NUCLEOTIDE SEQUENCE</scope>
    <source>
        <strain evidence="11">JEL0476</strain>
    </source>
</reference>
<keyword evidence="8" id="KW-0732">Signal</keyword>
<keyword evidence="12" id="KW-1185">Reference proteome</keyword>
<evidence type="ECO:0000256" key="1">
    <source>
        <dbReference type="ARBA" id="ARBA00011073"/>
    </source>
</evidence>
<dbReference type="PANTHER" id="PTHR43806:SF11">
    <property type="entry name" value="CEREVISIN-RELATED"/>
    <property type="match status" value="1"/>
</dbReference>
<organism evidence="11 12">
    <name type="scientific">Clydaea vesicula</name>
    <dbReference type="NCBI Taxonomy" id="447962"/>
    <lineage>
        <taxon>Eukaryota</taxon>
        <taxon>Fungi</taxon>
        <taxon>Fungi incertae sedis</taxon>
        <taxon>Chytridiomycota</taxon>
        <taxon>Chytridiomycota incertae sedis</taxon>
        <taxon>Chytridiomycetes</taxon>
        <taxon>Lobulomycetales</taxon>
        <taxon>Lobulomycetaceae</taxon>
        <taxon>Clydaea</taxon>
    </lineage>
</organism>
<dbReference type="GO" id="GO:0006508">
    <property type="term" value="P:proteolysis"/>
    <property type="evidence" value="ECO:0007669"/>
    <property type="project" value="UniProtKB-KW"/>
</dbReference>
<evidence type="ECO:0000256" key="8">
    <source>
        <dbReference type="SAM" id="SignalP"/>
    </source>
</evidence>
<dbReference type="InterPro" id="IPR036852">
    <property type="entry name" value="Peptidase_S8/S53_dom_sf"/>
</dbReference>
<feature type="signal peptide" evidence="8">
    <location>
        <begin position="1"/>
        <end position="18"/>
    </location>
</feature>
<evidence type="ECO:0000256" key="4">
    <source>
        <dbReference type="ARBA" id="ARBA00022825"/>
    </source>
</evidence>
<dbReference type="InterPro" id="IPR037045">
    <property type="entry name" value="S8pro/Inhibitor_I9_sf"/>
</dbReference>
<feature type="domain" description="Inhibitor I9" evidence="10">
    <location>
        <begin position="29"/>
        <end position="114"/>
    </location>
</feature>
<dbReference type="InterPro" id="IPR000209">
    <property type="entry name" value="Peptidase_S8/S53_dom"/>
</dbReference>
<dbReference type="CDD" id="cd04077">
    <property type="entry name" value="Peptidases_S8_PCSK9_ProteinaseK_like"/>
    <property type="match status" value="1"/>
</dbReference>
<dbReference type="InterPro" id="IPR015500">
    <property type="entry name" value="Peptidase_S8_subtilisin-rel"/>
</dbReference>
<evidence type="ECO:0000256" key="7">
    <source>
        <dbReference type="SAM" id="MobiDB-lite"/>
    </source>
</evidence>
<dbReference type="PROSITE" id="PS00138">
    <property type="entry name" value="SUBTILASE_SER"/>
    <property type="match status" value="1"/>
</dbReference>
<dbReference type="SUPFAM" id="SSF52743">
    <property type="entry name" value="Subtilisin-like"/>
    <property type="match status" value="1"/>
</dbReference>
<dbReference type="PANTHER" id="PTHR43806">
    <property type="entry name" value="PEPTIDASE S8"/>
    <property type="match status" value="1"/>
</dbReference>
<keyword evidence="2 6" id="KW-0645">Protease</keyword>
<evidence type="ECO:0000256" key="3">
    <source>
        <dbReference type="ARBA" id="ARBA00022801"/>
    </source>
</evidence>
<dbReference type="Pfam" id="PF05922">
    <property type="entry name" value="Inhibitor_I9"/>
    <property type="match status" value="1"/>
</dbReference>
<dbReference type="SUPFAM" id="SSF54897">
    <property type="entry name" value="Protease propeptides/inhibitors"/>
    <property type="match status" value="1"/>
</dbReference>
<evidence type="ECO:0000256" key="5">
    <source>
        <dbReference type="PROSITE-ProRule" id="PRU01240"/>
    </source>
</evidence>
<dbReference type="PRINTS" id="PR00723">
    <property type="entry name" value="SUBTILISIN"/>
</dbReference>
<protein>
    <submittedName>
        <fullName evidence="11">Uncharacterized protein</fullName>
    </submittedName>
</protein>
<dbReference type="AlphaFoldDB" id="A0AAD5U342"/>
<dbReference type="InterPro" id="IPR023828">
    <property type="entry name" value="Peptidase_S8_Ser-AS"/>
</dbReference>
<dbReference type="InterPro" id="IPR023827">
    <property type="entry name" value="Peptidase_S8_Asp-AS"/>
</dbReference>
<keyword evidence="4 6" id="KW-0720">Serine protease</keyword>
<dbReference type="PROSITE" id="PS00136">
    <property type="entry name" value="SUBTILASE_ASP"/>
    <property type="match status" value="1"/>
</dbReference>
<comment type="caution">
    <text evidence="11">The sequence shown here is derived from an EMBL/GenBank/DDBJ whole genome shotgun (WGS) entry which is preliminary data.</text>
</comment>
<dbReference type="EMBL" id="JADGJW010000477">
    <property type="protein sequence ID" value="KAJ3216454.1"/>
    <property type="molecule type" value="Genomic_DNA"/>
</dbReference>
<dbReference type="Gene3D" id="3.30.70.80">
    <property type="entry name" value="Peptidase S8 propeptide/proteinase inhibitor I9"/>
    <property type="match status" value="1"/>
</dbReference>
<evidence type="ECO:0000256" key="6">
    <source>
        <dbReference type="RuleBase" id="RU003355"/>
    </source>
</evidence>
<dbReference type="Gene3D" id="3.40.50.200">
    <property type="entry name" value="Peptidase S8/S53 domain"/>
    <property type="match status" value="1"/>
</dbReference>
<gene>
    <name evidence="11" type="ORF">HK099_005856</name>
</gene>
<keyword evidence="3 6" id="KW-0378">Hydrolase</keyword>
<dbReference type="InterPro" id="IPR034193">
    <property type="entry name" value="PCSK9_ProteinaseK-like"/>
</dbReference>
<dbReference type="Proteomes" id="UP001211065">
    <property type="component" value="Unassembled WGS sequence"/>
</dbReference>
<dbReference type="GO" id="GO:0005615">
    <property type="term" value="C:extracellular space"/>
    <property type="evidence" value="ECO:0007669"/>
    <property type="project" value="TreeGrafter"/>
</dbReference>
<evidence type="ECO:0000313" key="12">
    <source>
        <dbReference type="Proteomes" id="UP001211065"/>
    </source>
</evidence>
<evidence type="ECO:0000259" key="10">
    <source>
        <dbReference type="Pfam" id="PF05922"/>
    </source>
</evidence>
<evidence type="ECO:0000313" key="11">
    <source>
        <dbReference type="EMBL" id="KAJ3216454.1"/>
    </source>
</evidence>
<dbReference type="InterPro" id="IPR010259">
    <property type="entry name" value="S8pro/Inhibitor_I9"/>
</dbReference>